<accession>A0A6J8CH05</accession>
<feature type="region of interest" description="Disordered" evidence="1">
    <location>
        <begin position="122"/>
        <end position="159"/>
    </location>
</feature>
<dbReference type="EMBL" id="CACVKT020005261">
    <property type="protein sequence ID" value="CAC5394160.1"/>
    <property type="molecule type" value="Genomic_DNA"/>
</dbReference>
<evidence type="ECO:0000313" key="3">
    <source>
        <dbReference type="Proteomes" id="UP000507470"/>
    </source>
</evidence>
<keyword evidence="3" id="KW-1185">Reference proteome</keyword>
<organism evidence="2 3">
    <name type="scientific">Mytilus coruscus</name>
    <name type="common">Sea mussel</name>
    <dbReference type="NCBI Taxonomy" id="42192"/>
    <lineage>
        <taxon>Eukaryota</taxon>
        <taxon>Metazoa</taxon>
        <taxon>Spiralia</taxon>
        <taxon>Lophotrochozoa</taxon>
        <taxon>Mollusca</taxon>
        <taxon>Bivalvia</taxon>
        <taxon>Autobranchia</taxon>
        <taxon>Pteriomorphia</taxon>
        <taxon>Mytilida</taxon>
        <taxon>Mytiloidea</taxon>
        <taxon>Mytilidae</taxon>
        <taxon>Mytilinae</taxon>
        <taxon>Mytilus</taxon>
    </lineage>
</organism>
<proteinExistence type="predicted"/>
<protein>
    <submittedName>
        <fullName evidence="2">Uncharacterized protein</fullName>
    </submittedName>
</protein>
<dbReference type="Pfam" id="PF15874">
    <property type="entry name" value="Il2rg"/>
    <property type="match status" value="1"/>
</dbReference>
<evidence type="ECO:0000313" key="2">
    <source>
        <dbReference type="EMBL" id="CAC5394160.1"/>
    </source>
</evidence>
<dbReference type="OrthoDB" id="2109241at2759"/>
<gene>
    <name evidence="2" type="ORF">MCOR_28941</name>
</gene>
<dbReference type="PANTHER" id="PTHR33887">
    <property type="entry name" value="PB1 DOMAIN-CONTAINING PROTEIN"/>
    <property type="match status" value="1"/>
</dbReference>
<sequence length="159" mass="17755">MFIIVKYGQNETLLCNPMCAIVNLLNSVKKRAGYGNSSVIVDLSDETGLVKELDLHKYDSATKYLNSHETYILIQKEQLQDNLSVDSGSPIDSKNYQYTPLLEQYENLFPNFKVHVDHIATPKIKKRGGKSPSPAGRFTSKPKKSTESGTSKKTSGKKK</sequence>
<dbReference type="AlphaFoldDB" id="A0A6J8CH05"/>
<evidence type="ECO:0000256" key="1">
    <source>
        <dbReference type="SAM" id="MobiDB-lite"/>
    </source>
</evidence>
<dbReference type="PANTHER" id="PTHR33887:SF5">
    <property type="entry name" value="PB1 DOMAIN-CONTAINING PROTEIN"/>
    <property type="match status" value="1"/>
</dbReference>
<dbReference type="Proteomes" id="UP000507470">
    <property type="component" value="Unassembled WGS sequence"/>
</dbReference>
<reference evidence="2 3" key="1">
    <citation type="submission" date="2020-06" db="EMBL/GenBank/DDBJ databases">
        <authorList>
            <person name="Li R."/>
            <person name="Bekaert M."/>
        </authorList>
    </citation>
    <scope>NUCLEOTIDE SEQUENCE [LARGE SCALE GENOMIC DNA]</scope>
    <source>
        <strain evidence="3">wild</strain>
    </source>
</reference>
<dbReference type="InterPro" id="IPR039471">
    <property type="entry name" value="CXorf65-like"/>
</dbReference>
<name>A0A6J8CH05_MYTCO</name>